<evidence type="ECO:0008006" key="3">
    <source>
        <dbReference type="Google" id="ProtNLM"/>
    </source>
</evidence>
<dbReference type="EMBL" id="CAKOFQ010006677">
    <property type="protein sequence ID" value="CAH1958446.1"/>
    <property type="molecule type" value="Genomic_DNA"/>
</dbReference>
<dbReference type="AlphaFoldDB" id="A0A9P0JP19"/>
<proteinExistence type="predicted"/>
<dbReference type="SUPFAM" id="SSF56219">
    <property type="entry name" value="DNase I-like"/>
    <property type="match status" value="1"/>
</dbReference>
<dbReference type="Proteomes" id="UP001152888">
    <property type="component" value="Unassembled WGS sequence"/>
</dbReference>
<evidence type="ECO:0000313" key="1">
    <source>
        <dbReference type="EMBL" id="CAH1958446.1"/>
    </source>
</evidence>
<accession>A0A9P0JP19</accession>
<organism evidence="1 2">
    <name type="scientific">Acanthoscelides obtectus</name>
    <name type="common">Bean weevil</name>
    <name type="synonym">Bruchus obtectus</name>
    <dbReference type="NCBI Taxonomy" id="200917"/>
    <lineage>
        <taxon>Eukaryota</taxon>
        <taxon>Metazoa</taxon>
        <taxon>Ecdysozoa</taxon>
        <taxon>Arthropoda</taxon>
        <taxon>Hexapoda</taxon>
        <taxon>Insecta</taxon>
        <taxon>Pterygota</taxon>
        <taxon>Neoptera</taxon>
        <taxon>Endopterygota</taxon>
        <taxon>Coleoptera</taxon>
        <taxon>Polyphaga</taxon>
        <taxon>Cucujiformia</taxon>
        <taxon>Chrysomeloidea</taxon>
        <taxon>Chrysomelidae</taxon>
        <taxon>Bruchinae</taxon>
        <taxon>Bruchini</taxon>
        <taxon>Acanthoscelides</taxon>
    </lineage>
</organism>
<dbReference type="OrthoDB" id="6784078at2759"/>
<comment type="caution">
    <text evidence="1">The sequence shown here is derived from an EMBL/GenBank/DDBJ whole genome shotgun (WGS) entry which is preliminary data.</text>
</comment>
<sequence length="98" mass="11334">MLLNVQCLNIDKVNQLQVMVSDYKGVKFLCLTETWTTAKSLNDFVIENFQPNINIILCGDFNVDSFNHNDDNELLLNALSEFDLHPQVGWPTRIEQYL</sequence>
<dbReference type="InterPro" id="IPR036691">
    <property type="entry name" value="Endo/exonu/phosph_ase_sf"/>
</dbReference>
<evidence type="ECO:0000313" key="2">
    <source>
        <dbReference type="Proteomes" id="UP001152888"/>
    </source>
</evidence>
<name>A0A9P0JP19_ACAOB</name>
<gene>
    <name evidence="1" type="ORF">ACAOBT_LOCUS2642</name>
</gene>
<reference evidence="1" key="1">
    <citation type="submission" date="2022-03" db="EMBL/GenBank/DDBJ databases">
        <authorList>
            <person name="Sayadi A."/>
        </authorList>
    </citation>
    <scope>NUCLEOTIDE SEQUENCE</scope>
</reference>
<protein>
    <recommendedName>
        <fullName evidence="3">Endonuclease/exonuclease/phosphatase domain-containing protein</fullName>
    </recommendedName>
</protein>
<keyword evidence="2" id="KW-1185">Reference proteome</keyword>